<gene>
    <name evidence="14" type="ORF">C7381_102243</name>
</gene>
<keyword evidence="5 10" id="KW-0132">Cell division</keyword>
<feature type="domain" description="ABC3 transporter permease C-terminal" evidence="12">
    <location>
        <begin position="176"/>
        <end position="298"/>
    </location>
</feature>
<feature type="transmembrane region" description="Helical" evidence="11">
    <location>
        <begin position="268"/>
        <end position="293"/>
    </location>
</feature>
<evidence type="ECO:0000313" key="14">
    <source>
        <dbReference type="EMBL" id="PVY95352.1"/>
    </source>
</evidence>
<proteinExistence type="inferred from homology"/>
<evidence type="ECO:0000256" key="6">
    <source>
        <dbReference type="ARBA" id="ARBA00022692"/>
    </source>
</evidence>
<dbReference type="InterPro" id="IPR003838">
    <property type="entry name" value="ABC3_permease_C"/>
</dbReference>
<feature type="domain" description="FtsX extracellular" evidence="13">
    <location>
        <begin position="61"/>
        <end position="150"/>
    </location>
</feature>
<evidence type="ECO:0000313" key="15">
    <source>
        <dbReference type="Proteomes" id="UP000245793"/>
    </source>
</evidence>
<evidence type="ECO:0000256" key="2">
    <source>
        <dbReference type="ARBA" id="ARBA00007379"/>
    </source>
</evidence>
<reference evidence="14 15" key="1">
    <citation type="submission" date="2018-04" db="EMBL/GenBank/DDBJ databases">
        <title>Genomic Encyclopedia of Type Strains, Phase IV (KMG-IV): sequencing the most valuable type-strain genomes for metagenomic binning, comparative biology and taxonomic classification.</title>
        <authorList>
            <person name="Goeker M."/>
        </authorList>
    </citation>
    <scope>NUCLEOTIDE SEQUENCE [LARGE SCALE GENOMIC DNA]</scope>
    <source>
        <strain evidence="14 15">DSM 20705</strain>
    </source>
</reference>
<dbReference type="InterPro" id="IPR040690">
    <property type="entry name" value="FtsX_ECD"/>
</dbReference>
<dbReference type="GO" id="GO:0051301">
    <property type="term" value="P:cell division"/>
    <property type="evidence" value="ECO:0007669"/>
    <property type="project" value="UniProtKB-KW"/>
</dbReference>
<feature type="transmembrane region" description="Helical" evidence="11">
    <location>
        <begin position="226"/>
        <end position="248"/>
    </location>
</feature>
<evidence type="ECO:0000256" key="10">
    <source>
        <dbReference type="PIRNR" id="PIRNR003097"/>
    </source>
</evidence>
<evidence type="ECO:0000256" key="7">
    <source>
        <dbReference type="ARBA" id="ARBA00022989"/>
    </source>
</evidence>
<dbReference type="PANTHER" id="PTHR47755">
    <property type="entry name" value="CELL DIVISION PROTEIN FTSX"/>
    <property type="match status" value="1"/>
</dbReference>
<comment type="caution">
    <text evidence="14">The sequence shown here is derived from an EMBL/GenBank/DDBJ whole genome shotgun (WGS) entry which is preliminary data.</text>
</comment>
<sequence length="299" mass="33046">MKLRVLKNIIKQGFQGVWRNRGMSGVSVLSIGIVLMILGLVLILALSVNKLATDTNKMIDQIDVFISDDLDVEEIKALSDKIVSIGGIKSIKFKSRDEGLKELKASWEDNAWLLDGYDEKNPLPNSFVVRINDINDAKTITKRIGEIDGVILVNFFADEIDQMLKISKYIKIGGLAVVVFLTIISIFLISNTIKLAVNSRQEEISIMKWVGATNGYIKGPFFIEGVFLGLIASVIAAAIMCLMYKYFYTTGTVDISPMLLSALVKPELIYQDLFIIFITLGVGIGALGSLISLKKFLKV</sequence>
<dbReference type="InterPro" id="IPR004513">
    <property type="entry name" value="FtsX"/>
</dbReference>
<dbReference type="GO" id="GO:0005886">
    <property type="term" value="C:plasma membrane"/>
    <property type="evidence" value="ECO:0007669"/>
    <property type="project" value="UniProtKB-SubCell"/>
</dbReference>
<evidence type="ECO:0000256" key="9">
    <source>
        <dbReference type="ARBA" id="ARBA00023306"/>
    </source>
</evidence>
<dbReference type="PANTHER" id="PTHR47755:SF1">
    <property type="entry name" value="CELL DIVISION PROTEIN FTSX"/>
    <property type="match status" value="1"/>
</dbReference>
<dbReference type="InterPro" id="IPR058204">
    <property type="entry name" value="FtsX_firmicutes-type"/>
</dbReference>
<feature type="transmembrane region" description="Helical" evidence="11">
    <location>
        <begin position="169"/>
        <end position="190"/>
    </location>
</feature>
<dbReference type="AlphaFoldDB" id="A0A2U1E668"/>
<dbReference type="Pfam" id="PF02687">
    <property type="entry name" value="FtsX"/>
    <property type="match status" value="1"/>
</dbReference>
<keyword evidence="6 11" id="KW-0812">Transmembrane</keyword>
<comment type="function">
    <text evidence="10">Part of the ABC transporter FtsEX involved in asymmetric cellular division facilitating the initiation of sporulation.</text>
</comment>
<evidence type="ECO:0000256" key="3">
    <source>
        <dbReference type="ARBA" id="ARBA00021907"/>
    </source>
</evidence>
<feature type="transmembrane region" description="Helical" evidence="11">
    <location>
        <begin position="21"/>
        <end position="48"/>
    </location>
</feature>
<evidence type="ECO:0000256" key="11">
    <source>
        <dbReference type="SAM" id="Phobius"/>
    </source>
</evidence>
<evidence type="ECO:0000256" key="1">
    <source>
        <dbReference type="ARBA" id="ARBA00004651"/>
    </source>
</evidence>
<keyword evidence="4 10" id="KW-1003">Cell membrane</keyword>
<evidence type="ECO:0000259" key="13">
    <source>
        <dbReference type="Pfam" id="PF18075"/>
    </source>
</evidence>
<accession>A0A2U1E668</accession>
<comment type="subcellular location">
    <subcellularLocation>
        <location evidence="1">Cell membrane</location>
        <topology evidence="1">Multi-pass membrane protein</topology>
    </subcellularLocation>
</comment>
<keyword evidence="15" id="KW-1185">Reference proteome</keyword>
<dbReference type="Gene3D" id="3.30.70.3040">
    <property type="match status" value="1"/>
</dbReference>
<keyword evidence="9 10" id="KW-0131">Cell cycle</keyword>
<dbReference type="EMBL" id="QEKV01000002">
    <property type="protein sequence ID" value="PVY95352.1"/>
    <property type="molecule type" value="Genomic_DNA"/>
</dbReference>
<keyword evidence="8 10" id="KW-0472">Membrane</keyword>
<evidence type="ECO:0000256" key="8">
    <source>
        <dbReference type="ARBA" id="ARBA00023136"/>
    </source>
</evidence>
<protein>
    <recommendedName>
        <fullName evidence="3 10">Cell division protein FtsX</fullName>
    </recommendedName>
</protein>
<organism evidence="14 15">
    <name type="scientific">Ezakiella coagulans</name>
    <dbReference type="NCBI Taxonomy" id="46507"/>
    <lineage>
        <taxon>Bacteria</taxon>
        <taxon>Bacillati</taxon>
        <taxon>Bacillota</taxon>
        <taxon>Tissierellia</taxon>
        <taxon>Ezakiella</taxon>
    </lineage>
</organism>
<evidence type="ECO:0000259" key="12">
    <source>
        <dbReference type="Pfam" id="PF02687"/>
    </source>
</evidence>
<dbReference type="Proteomes" id="UP000245793">
    <property type="component" value="Unassembled WGS sequence"/>
</dbReference>
<evidence type="ECO:0000256" key="5">
    <source>
        <dbReference type="ARBA" id="ARBA00022618"/>
    </source>
</evidence>
<dbReference type="RefSeq" id="WP_165803569.1">
    <property type="nucleotide sequence ID" value="NZ_CAUPJO010000004.1"/>
</dbReference>
<name>A0A2U1E668_9FIRM</name>
<comment type="similarity">
    <text evidence="2 10">Belongs to the ABC-4 integral membrane protein family. FtsX subfamily.</text>
</comment>
<evidence type="ECO:0000256" key="4">
    <source>
        <dbReference type="ARBA" id="ARBA00022475"/>
    </source>
</evidence>
<dbReference type="PIRSF" id="PIRSF003097">
    <property type="entry name" value="FtsX"/>
    <property type="match status" value="1"/>
</dbReference>
<dbReference type="NCBIfam" id="NF038347">
    <property type="entry name" value="FtsX_Gpos"/>
    <property type="match status" value="1"/>
</dbReference>
<dbReference type="Pfam" id="PF18075">
    <property type="entry name" value="FtsX_ECD"/>
    <property type="match status" value="1"/>
</dbReference>
<keyword evidence="7 11" id="KW-1133">Transmembrane helix</keyword>